<accession>A0A8S1Y8D5</accession>
<proteinExistence type="predicted"/>
<reference evidence="1" key="1">
    <citation type="submission" date="2021-01" db="EMBL/GenBank/DDBJ databases">
        <authorList>
            <consortium name="Genoscope - CEA"/>
            <person name="William W."/>
        </authorList>
    </citation>
    <scope>NUCLEOTIDE SEQUENCE</scope>
</reference>
<name>A0A8S1Y8D5_9CILI</name>
<protein>
    <submittedName>
        <fullName evidence="1">Uncharacterized protein</fullName>
    </submittedName>
</protein>
<evidence type="ECO:0000313" key="1">
    <source>
        <dbReference type="EMBL" id="CAD8209508.1"/>
    </source>
</evidence>
<gene>
    <name evidence="1" type="ORF">PPENT_87.1.T1550014</name>
</gene>
<evidence type="ECO:0000313" key="2">
    <source>
        <dbReference type="Proteomes" id="UP000689195"/>
    </source>
</evidence>
<comment type="caution">
    <text evidence="1">The sequence shown here is derived from an EMBL/GenBank/DDBJ whole genome shotgun (WGS) entry which is preliminary data.</text>
</comment>
<organism evidence="1 2">
    <name type="scientific">Paramecium pentaurelia</name>
    <dbReference type="NCBI Taxonomy" id="43138"/>
    <lineage>
        <taxon>Eukaryota</taxon>
        <taxon>Sar</taxon>
        <taxon>Alveolata</taxon>
        <taxon>Ciliophora</taxon>
        <taxon>Intramacronucleata</taxon>
        <taxon>Oligohymenophorea</taxon>
        <taxon>Peniculida</taxon>
        <taxon>Parameciidae</taxon>
        <taxon>Paramecium</taxon>
    </lineage>
</organism>
<dbReference type="EMBL" id="CAJJDO010000155">
    <property type="protein sequence ID" value="CAD8209508.1"/>
    <property type="molecule type" value="Genomic_DNA"/>
</dbReference>
<dbReference type="Proteomes" id="UP000689195">
    <property type="component" value="Unassembled WGS sequence"/>
</dbReference>
<dbReference type="AlphaFoldDB" id="A0A8S1Y8D5"/>
<keyword evidence="2" id="KW-1185">Reference proteome</keyword>
<sequence length="130" mass="15288">MQAGQGLEETIRMQNQAKAIILTDRIIIQVADSFASPQGIIYYYTNMEFYVRHIQIELHVSRVAQLLKISEIYTVRRLQVTENRFADLQVFIFENDRITKIEFLMILSNLYRLVINNSVILELNQDFTKS</sequence>